<keyword evidence="5 10" id="KW-0106">Calcium</keyword>
<dbReference type="PROSITE" id="PS01186">
    <property type="entry name" value="EGF_2"/>
    <property type="match status" value="1"/>
</dbReference>
<dbReference type="Pfam" id="PF02412">
    <property type="entry name" value="TSP_3"/>
    <property type="match status" value="5"/>
</dbReference>
<dbReference type="GeneID" id="576669"/>
<dbReference type="CDD" id="cd00054">
    <property type="entry name" value="EGF_CA"/>
    <property type="match status" value="2"/>
</dbReference>
<evidence type="ECO:0000256" key="12">
    <source>
        <dbReference type="SAM" id="SignalP"/>
    </source>
</evidence>
<keyword evidence="8" id="KW-0325">Glycoprotein</keyword>
<dbReference type="InterPro" id="IPR018097">
    <property type="entry name" value="EGF_Ca-bd_CS"/>
</dbReference>
<dbReference type="EnsemblMetazoa" id="XM_030976847">
    <property type="protein sequence ID" value="XP_030832707"/>
    <property type="gene ID" value="LOC576669"/>
</dbReference>
<feature type="domain" description="EGF-like" evidence="14">
    <location>
        <begin position="461"/>
        <end position="503"/>
    </location>
</feature>
<dbReference type="InterPro" id="IPR008859">
    <property type="entry name" value="Thrombospondin_C"/>
</dbReference>
<dbReference type="PROSITE" id="PS50026">
    <property type="entry name" value="EGF_3"/>
    <property type="match status" value="1"/>
</dbReference>
<dbReference type="FunFam" id="4.10.1080.10:FF:000004">
    <property type="entry name" value="Cartilage oligomeric matrix protein"/>
    <property type="match status" value="1"/>
</dbReference>
<dbReference type="SMART" id="SM00179">
    <property type="entry name" value="EGF_CA"/>
    <property type="match status" value="2"/>
</dbReference>
<dbReference type="SMART" id="SM00210">
    <property type="entry name" value="TSPN"/>
    <property type="match status" value="1"/>
</dbReference>
<proteinExistence type="inferred from homology"/>
<feature type="repeat" description="TSP type-3" evidence="10">
    <location>
        <begin position="694"/>
        <end position="729"/>
    </location>
</feature>
<evidence type="ECO:0000259" key="15">
    <source>
        <dbReference type="PROSITE" id="PS51236"/>
    </source>
</evidence>
<feature type="repeat" description="TSP type-3" evidence="10">
    <location>
        <begin position="597"/>
        <end position="632"/>
    </location>
</feature>
<dbReference type="Pfam" id="PF11598">
    <property type="entry name" value="COMP"/>
    <property type="match status" value="1"/>
</dbReference>
<evidence type="ECO:0000256" key="4">
    <source>
        <dbReference type="ARBA" id="ARBA00022737"/>
    </source>
</evidence>
<keyword evidence="2 9" id="KW-0245">EGF-like domain</keyword>
<organism evidence="16 17">
    <name type="scientific">Strongylocentrotus purpuratus</name>
    <name type="common">Purple sea urchin</name>
    <dbReference type="NCBI Taxonomy" id="7668"/>
    <lineage>
        <taxon>Eukaryota</taxon>
        <taxon>Metazoa</taxon>
        <taxon>Echinodermata</taxon>
        <taxon>Eleutherozoa</taxon>
        <taxon>Echinozoa</taxon>
        <taxon>Echinoidea</taxon>
        <taxon>Euechinoidea</taxon>
        <taxon>Echinacea</taxon>
        <taxon>Camarodonta</taxon>
        <taxon>Echinidea</taxon>
        <taxon>Strongylocentrotidae</taxon>
        <taxon>Strongylocentrotus</taxon>
    </lineage>
</organism>
<evidence type="ECO:0008006" key="18">
    <source>
        <dbReference type="Google" id="ProtNLM"/>
    </source>
</evidence>
<protein>
    <recommendedName>
        <fullName evidence="18">Thrombospondin</fullName>
    </recommendedName>
</protein>
<feature type="compositionally biased region" description="Basic and acidic residues" evidence="11">
    <location>
        <begin position="597"/>
        <end position="606"/>
    </location>
</feature>
<dbReference type="InterPro" id="IPR024665">
    <property type="entry name" value="TSP/COMP_CC"/>
</dbReference>
<keyword evidence="17" id="KW-1185">Reference proteome</keyword>
<feature type="region of interest" description="Disordered" evidence="11">
    <location>
        <begin position="651"/>
        <end position="710"/>
    </location>
</feature>
<dbReference type="AlphaFoldDB" id="A0A7M7N867"/>
<dbReference type="FunFam" id="2.10.25.10:FF:000025">
    <property type="entry name" value="Thrombospondin 3"/>
    <property type="match status" value="1"/>
</dbReference>
<evidence type="ECO:0000256" key="2">
    <source>
        <dbReference type="ARBA" id="ARBA00022536"/>
    </source>
</evidence>
<dbReference type="InterPro" id="IPR028974">
    <property type="entry name" value="TSP_type-3_rpt"/>
</dbReference>
<feature type="compositionally biased region" description="Acidic residues" evidence="11">
    <location>
        <begin position="668"/>
        <end position="678"/>
    </location>
</feature>
<feature type="compositionally biased region" description="Acidic residues" evidence="11">
    <location>
        <begin position="539"/>
        <end position="554"/>
    </location>
</feature>
<feature type="region of interest" description="Disordered" evidence="11">
    <location>
        <begin position="534"/>
        <end position="563"/>
    </location>
</feature>
<keyword evidence="3 12" id="KW-0732">Signal</keyword>
<dbReference type="InterPro" id="IPR001881">
    <property type="entry name" value="EGF-like_Ca-bd_dom"/>
</dbReference>
<comment type="caution">
    <text evidence="9">Lacks conserved residue(s) required for the propagation of feature annotation.</text>
</comment>
<feature type="chain" id="PRO_5029691187" description="Thrombospondin" evidence="12">
    <location>
        <begin position="20"/>
        <end position="988"/>
    </location>
</feature>
<dbReference type="InterPro" id="IPR000742">
    <property type="entry name" value="EGF"/>
</dbReference>
<evidence type="ECO:0000256" key="8">
    <source>
        <dbReference type="ARBA" id="ARBA00023180"/>
    </source>
</evidence>
<feature type="repeat" description="TSP type-3" evidence="10">
    <location>
        <begin position="537"/>
        <end position="572"/>
    </location>
</feature>
<dbReference type="InterPro" id="IPR017897">
    <property type="entry name" value="Thrombospondin_3_rpt"/>
</dbReference>
<dbReference type="SUPFAM" id="SSF103647">
    <property type="entry name" value="TSP type-3 repeat"/>
    <property type="match status" value="3"/>
</dbReference>
<dbReference type="SMART" id="SM00181">
    <property type="entry name" value="EGF"/>
    <property type="match status" value="4"/>
</dbReference>
<evidence type="ECO:0000256" key="6">
    <source>
        <dbReference type="ARBA" id="ARBA00022889"/>
    </source>
</evidence>
<evidence type="ECO:0000256" key="3">
    <source>
        <dbReference type="ARBA" id="ARBA00022729"/>
    </source>
</evidence>
<evidence type="ECO:0000256" key="9">
    <source>
        <dbReference type="PROSITE-ProRule" id="PRU00076"/>
    </source>
</evidence>
<dbReference type="FunFam" id="2.60.120.200:FF:000002">
    <property type="entry name" value="Thrombospondin 3"/>
    <property type="match status" value="1"/>
</dbReference>
<dbReference type="PROSITE" id="PS51234">
    <property type="entry name" value="TSP3"/>
    <property type="match status" value="3"/>
</dbReference>
<dbReference type="GO" id="GO:0007155">
    <property type="term" value="P:cell adhesion"/>
    <property type="evidence" value="ECO:0007669"/>
    <property type="project" value="UniProtKB-KW"/>
</dbReference>
<dbReference type="FunFam" id="2.10.25.10:FF:000828">
    <property type="entry name" value="Thrombospondin-3-like Protein"/>
    <property type="match status" value="1"/>
</dbReference>
<evidence type="ECO:0000259" key="14">
    <source>
        <dbReference type="PROSITE" id="PS50026"/>
    </source>
</evidence>
<evidence type="ECO:0000313" key="17">
    <source>
        <dbReference type="Proteomes" id="UP000007110"/>
    </source>
</evidence>
<dbReference type="InterPro" id="IPR013320">
    <property type="entry name" value="ConA-like_dom_sf"/>
</dbReference>
<evidence type="ECO:0000313" key="16">
    <source>
        <dbReference type="EnsemblMetazoa" id="XP_030832707"/>
    </source>
</evidence>
<dbReference type="GO" id="GO:0005509">
    <property type="term" value="F:calcium ion binding"/>
    <property type="evidence" value="ECO:0007669"/>
    <property type="project" value="UniProtKB-UniRule"/>
</dbReference>
<reference evidence="17" key="1">
    <citation type="submission" date="2015-02" db="EMBL/GenBank/DDBJ databases">
        <title>Genome sequencing for Strongylocentrotus purpuratus.</title>
        <authorList>
            <person name="Murali S."/>
            <person name="Liu Y."/>
            <person name="Vee V."/>
            <person name="English A."/>
            <person name="Wang M."/>
            <person name="Skinner E."/>
            <person name="Han Y."/>
            <person name="Muzny D.M."/>
            <person name="Worley K.C."/>
            <person name="Gibbs R.A."/>
        </authorList>
    </citation>
    <scope>NUCLEOTIDE SEQUENCE</scope>
</reference>
<sequence>MQFGTCSIAFLLMLSVTSSQIPVSMGVEADLFDGFGIYNSRIPGVSPAPQENSNIYGDAFFFNGISIRYPIIANQEFFKKFAKEMRKNEDVYFVIRSRLAPRHHGVLFGVYSSNYYSQDTFRTPLRFELSYNGTNGGKLVLKYRVGDQQRQAEFPNLLVVDGDWHTIILQFHTERSSTTLTLYVDCRLANQMKIGDKLSRVFSRTVIDGSEMRLGQAGYGMTANPLKGTIQNVRFMYGGPIGDVLHSLSCSLSTEPKPLDADGWPGATILMDAFQSLSSTLMVLKNGMDDQTREIRHLRNTLENCRMCERTDYFTSGPQTIITHGCSSNPCFPDVMCFDEPDGLGYRCGPCPAGYRGNGSYCYDINECIEAYPCSDVVECINLVPGFRCPPCPEGFIGLGLEGIGLEAAVRNRQVCDDINECERNNGDCVPNSYCINTRGSHICGDCKHGFEGNQTVGCKQKNTCPNGERSPCHPKAKCIIHRNNAYTCECIIGWAGDGYDCALDTDLDGYPDYALPCTDKHCRADNCVYIPNSGQENQDGDEMGDICDPDADNDGVPNGPDNCPLVANPDQVNSQDDDPVGERCDNCPMTPNPKQIDTDADGKGDECDDDKDNDGILNIYDNCELVPNRMQDDTDGDGLGDACDNCPMQYNPDQNNTDSDLLGDICDNNEDSDDDGIQDNLDNCPKIPNNPQLDSDGDGRGDACDDDDDSDGVYDIVDNCRIIHNPDQADYNQDGIGDMCDSDFDRDGVDDQYDACPENPNIFTTDLRTYQTVVLDPEGEAQVDPKWIVFDEGRQIMQTINSDPGLAISYQAFDGVDFEGTFFVNTRTDDDFAGFVFGYQDSASFYVLMWKQGPQTYWEASPFRAVGEPGFQLKVIKSDTGPGEMMRNALWHTGDTPGQSRLLWKDPNNHGWKDHVAYRWRVVHRPSIGLIRVKLYEADSLVADSGFLRDTTMRGGRIGLFCFSQEDIIWARITYKCNDDIPEGVTF</sequence>
<feature type="domain" description="TSP C-terminal" evidence="15">
    <location>
        <begin position="769"/>
        <end position="983"/>
    </location>
</feature>
<dbReference type="SUPFAM" id="SSF49899">
    <property type="entry name" value="Concanavalin A-like lectins/glucanases"/>
    <property type="match status" value="2"/>
</dbReference>
<dbReference type="OrthoDB" id="14563at2759"/>
<keyword evidence="4" id="KW-0677">Repeat</keyword>
<dbReference type="PROSITE" id="PS51236">
    <property type="entry name" value="TSP_CTER"/>
    <property type="match status" value="1"/>
</dbReference>
<dbReference type="FunFam" id="4.10.1080.10:FF:000001">
    <property type="entry name" value="Thrombospondin 3"/>
    <property type="match status" value="1"/>
</dbReference>
<dbReference type="FunCoup" id="A0A7M7N867">
    <property type="interactions" value="1301"/>
</dbReference>
<name>A0A7M7N867_STRPU</name>
<feature type="signal peptide" evidence="12">
    <location>
        <begin position="1"/>
        <end position="19"/>
    </location>
</feature>
<dbReference type="Pfam" id="PF05735">
    <property type="entry name" value="TSP_C"/>
    <property type="match status" value="1"/>
</dbReference>
<evidence type="ECO:0000259" key="13">
    <source>
        <dbReference type="PROSITE" id="PS50025"/>
    </source>
</evidence>
<dbReference type="Gene3D" id="2.10.25.10">
    <property type="entry name" value="Laminin"/>
    <property type="match status" value="3"/>
</dbReference>
<reference evidence="16" key="2">
    <citation type="submission" date="2021-01" db="UniProtKB">
        <authorList>
            <consortium name="EnsemblMetazoa"/>
        </authorList>
    </citation>
    <scope>IDENTIFICATION</scope>
</reference>
<feature type="domain" description="Laminin G" evidence="13">
    <location>
        <begin position="59"/>
        <end position="250"/>
    </location>
</feature>
<dbReference type="InterPro" id="IPR003367">
    <property type="entry name" value="Thrombospondin_3-like_rpt"/>
</dbReference>
<evidence type="ECO:0000256" key="10">
    <source>
        <dbReference type="PROSITE-ProRule" id="PRU00634"/>
    </source>
</evidence>
<dbReference type="KEGG" id="spu:576669"/>
<dbReference type="RefSeq" id="XP_030832707.1">
    <property type="nucleotide sequence ID" value="XM_030976847.1"/>
</dbReference>
<dbReference type="PANTHER" id="PTHR10199">
    <property type="entry name" value="THROMBOSPONDIN"/>
    <property type="match status" value="1"/>
</dbReference>
<dbReference type="PROSITE" id="PS01187">
    <property type="entry name" value="EGF_CA"/>
    <property type="match status" value="1"/>
</dbReference>
<dbReference type="InterPro" id="IPR001791">
    <property type="entry name" value="Laminin_G"/>
</dbReference>
<accession>A0A7M7N867</accession>
<dbReference type="Gene3D" id="4.10.1080.10">
    <property type="entry name" value="TSP type-3 repeat"/>
    <property type="match status" value="3"/>
</dbReference>
<dbReference type="InterPro" id="IPR048287">
    <property type="entry name" value="TSPN-like_N"/>
</dbReference>
<dbReference type="InParanoid" id="A0A7M7N867"/>
<dbReference type="PROSITE" id="PS50025">
    <property type="entry name" value="LAM_G_DOMAIN"/>
    <property type="match status" value="1"/>
</dbReference>
<evidence type="ECO:0000256" key="5">
    <source>
        <dbReference type="ARBA" id="ARBA00022837"/>
    </source>
</evidence>
<feature type="region of interest" description="Disordered" evidence="11">
    <location>
        <begin position="575"/>
        <end position="612"/>
    </location>
</feature>
<dbReference type="GO" id="GO:0005576">
    <property type="term" value="C:extracellular region"/>
    <property type="evidence" value="ECO:0007669"/>
    <property type="project" value="InterPro"/>
</dbReference>
<dbReference type="Gene3D" id="2.60.120.200">
    <property type="match status" value="2"/>
</dbReference>
<evidence type="ECO:0000256" key="11">
    <source>
        <dbReference type="SAM" id="MobiDB-lite"/>
    </source>
</evidence>
<evidence type="ECO:0000256" key="1">
    <source>
        <dbReference type="ARBA" id="ARBA00009456"/>
    </source>
</evidence>
<evidence type="ECO:0000256" key="7">
    <source>
        <dbReference type="ARBA" id="ARBA00023157"/>
    </source>
</evidence>
<dbReference type="Proteomes" id="UP000007110">
    <property type="component" value="Unassembled WGS sequence"/>
</dbReference>
<dbReference type="FunFam" id="2.10.25.10:FF:000170">
    <property type="entry name" value="thrombospondin-3 isoform X1"/>
    <property type="match status" value="1"/>
</dbReference>
<keyword evidence="6" id="KW-0130">Cell adhesion</keyword>
<dbReference type="OMA" id="ECQNGAC"/>
<dbReference type="PANTHER" id="PTHR10199:SF100">
    <property type="entry name" value="THROMBOSPONDIN, ISOFORM A"/>
    <property type="match status" value="1"/>
</dbReference>
<keyword evidence="7" id="KW-1015">Disulfide bond</keyword>
<comment type="similarity">
    <text evidence="1">Belongs to the thrombospondin family.</text>
</comment>